<accession>A0A238W9F5</accession>
<dbReference type="InterPro" id="IPR039513">
    <property type="entry name" value="PL-6"/>
</dbReference>
<keyword evidence="1" id="KW-0732">Signal</keyword>
<dbReference type="SUPFAM" id="SSF51126">
    <property type="entry name" value="Pectin lyase-like"/>
    <property type="match status" value="2"/>
</dbReference>
<feature type="signal peptide" evidence="1">
    <location>
        <begin position="1"/>
        <end position="20"/>
    </location>
</feature>
<proteinExistence type="predicted"/>
<sequence length="767" mass="85758">MTRYLLLFCTLFFLVSCTESTPVDVKTVTTESELQDAIKNANGGDEIVLKDGIWKDIAIQFYGEGTKDNPIILRAETPGKVVLEGNSSLKLGGEYLEVSGLHFKNGFTTENAVIRFKIDDENIAYHSRVTDCVIEDFTNPDRDSKNHWIELWGQHNTFDHNYITGKTNQGPTLRVFLKGNENVNTYHQIRDNHFGPRPRKGGPRAETMQIGDSYTSMTPGYVHVEHNYFERCNGEVEIISSKSNYNTFKNNVFFESEGSLVLRHGNYATIDGNIFIGSDASEFIGGIRVINTGHWIVNNYFYNLKGNEFRAPLAVMNGIPKSPLNRYNQVTDVVVAHNSFMNTNTPWHFGVGANLSQAEVLPPSEIRSARAERMIVANNLIHTDAKEFKALKTYDSITGVTFKSNIINVQNKSEYQTEGLITKDVKPSDITKIFQAPQNLDMEMYKGFGFNQIEEDLFGNKRTDKNGIGAIVTSIENGAALLDTSNYGTSWFDTNPPKTTPKTIKVSNTSELTKAIAESVHGDTIELSGGDYEIQETYAFAKAVTLQSSSTNEKPVLSFKNIDKGFELQPRAKLKLKNIVLKGEIHTDAFATLDKNMGQSYELWLDHVEIDGFKSVLETSKASFADTISIKNSVIQNTVRGIQLNKETNDKGDYNAGFVFIEDSQFTNVGMNILDYYRGGYDESTIGGSLFVSRNTFTNCGIQEKSNILLKTRGIVHVILENNTFKNNPIKTIAVLWGEKGQKPINNTIVNSGEIKVVQNLKLKLVY</sequence>
<dbReference type="Pfam" id="PF14592">
    <property type="entry name" value="Chondroitinas_B"/>
    <property type="match status" value="1"/>
</dbReference>
<name>A0A238W9F5_9FLAO</name>
<dbReference type="Pfam" id="PF16318">
    <property type="entry name" value="DUF4957"/>
    <property type="match status" value="1"/>
</dbReference>
<feature type="chain" id="PRO_5012941031" evidence="1">
    <location>
        <begin position="21"/>
        <end position="767"/>
    </location>
</feature>
<organism evidence="3 4">
    <name type="scientific">Dokdonia pacifica</name>
    <dbReference type="NCBI Taxonomy" id="1627892"/>
    <lineage>
        <taxon>Bacteria</taxon>
        <taxon>Pseudomonadati</taxon>
        <taxon>Bacteroidota</taxon>
        <taxon>Flavobacteriia</taxon>
        <taxon>Flavobacteriales</taxon>
        <taxon>Flavobacteriaceae</taxon>
        <taxon>Dokdonia</taxon>
    </lineage>
</organism>
<protein>
    <submittedName>
        <fullName evidence="3">Poly(Beta-D-mannuronate) lyase</fullName>
    </submittedName>
</protein>
<dbReference type="InterPro" id="IPR011050">
    <property type="entry name" value="Pectin_lyase_fold/virulence"/>
</dbReference>
<dbReference type="InterPro" id="IPR032530">
    <property type="entry name" value="DUF4957"/>
</dbReference>
<evidence type="ECO:0000313" key="3">
    <source>
        <dbReference type="EMBL" id="SNR42309.1"/>
    </source>
</evidence>
<reference evidence="3 4" key="1">
    <citation type="submission" date="2017-06" db="EMBL/GenBank/DDBJ databases">
        <authorList>
            <person name="Kim H.J."/>
            <person name="Triplett B.A."/>
        </authorList>
    </citation>
    <scope>NUCLEOTIDE SEQUENCE [LARGE SCALE GENOMIC DNA]</scope>
    <source>
        <strain evidence="3 4">DSM 25597</strain>
    </source>
</reference>
<keyword evidence="4" id="KW-1185">Reference proteome</keyword>
<dbReference type="EMBL" id="FZNY01000001">
    <property type="protein sequence ID" value="SNR42309.1"/>
    <property type="molecule type" value="Genomic_DNA"/>
</dbReference>
<dbReference type="Gene3D" id="2.160.20.10">
    <property type="entry name" value="Single-stranded right-handed beta-helix, Pectin lyase-like"/>
    <property type="match status" value="2"/>
</dbReference>
<dbReference type="OrthoDB" id="6475864at2"/>
<evidence type="ECO:0000256" key="1">
    <source>
        <dbReference type="SAM" id="SignalP"/>
    </source>
</evidence>
<dbReference type="Proteomes" id="UP000198379">
    <property type="component" value="Unassembled WGS sequence"/>
</dbReference>
<dbReference type="InterPro" id="IPR012334">
    <property type="entry name" value="Pectin_lyas_fold"/>
</dbReference>
<feature type="domain" description="DUF4957" evidence="2">
    <location>
        <begin position="530"/>
        <end position="638"/>
    </location>
</feature>
<dbReference type="RefSeq" id="WP_089370072.1">
    <property type="nucleotide sequence ID" value="NZ_BMEP01000002.1"/>
</dbReference>
<evidence type="ECO:0000313" key="4">
    <source>
        <dbReference type="Proteomes" id="UP000198379"/>
    </source>
</evidence>
<keyword evidence="3" id="KW-0456">Lyase</keyword>
<evidence type="ECO:0000259" key="2">
    <source>
        <dbReference type="Pfam" id="PF16318"/>
    </source>
</evidence>
<dbReference type="AlphaFoldDB" id="A0A238W9F5"/>
<gene>
    <name evidence="3" type="ORF">SAMN06265376_101757</name>
</gene>
<dbReference type="GO" id="GO:0016829">
    <property type="term" value="F:lyase activity"/>
    <property type="evidence" value="ECO:0007669"/>
    <property type="project" value="UniProtKB-KW"/>
</dbReference>
<dbReference type="PROSITE" id="PS51257">
    <property type="entry name" value="PROKAR_LIPOPROTEIN"/>
    <property type="match status" value="1"/>
</dbReference>
<dbReference type="CDD" id="cd14251">
    <property type="entry name" value="PL-6"/>
    <property type="match status" value="1"/>
</dbReference>